<dbReference type="PANTHER" id="PTHR45953">
    <property type="entry name" value="IDURONATE 2-SULFATASE"/>
    <property type="match status" value="1"/>
</dbReference>
<dbReference type="InterPro" id="IPR035874">
    <property type="entry name" value="IDS"/>
</dbReference>
<dbReference type="PANTHER" id="PTHR45953:SF1">
    <property type="entry name" value="IDURONATE 2-SULFATASE"/>
    <property type="match status" value="1"/>
</dbReference>
<evidence type="ECO:0000256" key="6">
    <source>
        <dbReference type="ARBA" id="ARBA00022837"/>
    </source>
</evidence>
<protein>
    <submittedName>
        <fullName evidence="8">Iduronate-2-sulfatase</fullName>
    </submittedName>
</protein>
<dbReference type="GO" id="GO:0004423">
    <property type="term" value="F:iduronate-2-sulfatase activity"/>
    <property type="evidence" value="ECO:0007669"/>
    <property type="project" value="InterPro"/>
</dbReference>
<dbReference type="Gene3D" id="2.60.40.780">
    <property type="entry name" value="von Hippel-Lindau disease tumour suppressor, beta domain"/>
    <property type="match status" value="1"/>
</dbReference>
<keyword evidence="3" id="KW-0479">Metal-binding</keyword>
<evidence type="ECO:0000256" key="2">
    <source>
        <dbReference type="ARBA" id="ARBA00008779"/>
    </source>
</evidence>
<dbReference type="Proteomes" id="UP000011885">
    <property type="component" value="Unassembled WGS sequence"/>
</dbReference>
<dbReference type="GO" id="GO:0046872">
    <property type="term" value="F:metal ion binding"/>
    <property type="evidence" value="ECO:0007669"/>
    <property type="project" value="UniProtKB-KW"/>
</dbReference>
<evidence type="ECO:0000259" key="7">
    <source>
        <dbReference type="Pfam" id="PF00884"/>
    </source>
</evidence>
<name>M5U3E4_9BACT</name>
<dbReference type="AlphaFoldDB" id="M5U3E4"/>
<evidence type="ECO:0000313" key="9">
    <source>
        <dbReference type="Proteomes" id="UP000011885"/>
    </source>
</evidence>
<dbReference type="GO" id="GO:0005737">
    <property type="term" value="C:cytoplasm"/>
    <property type="evidence" value="ECO:0007669"/>
    <property type="project" value="TreeGrafter"/>
</dbReference>
<proteinExistence type="inferred from homology"/>
<organism evidence="8 9">
    <name type="scientific">Rhodopirellula sallentina SM41</name>
    <dbReference type="NCBI Taxonomy" id="1263870"/>
    <lineage>
        <taxon>Bacteria</taxon>
        <taxon>Pseudomonadati</taxon>
        <taxon>Planctomycetota</taxon>
        <taxon>Planctomycetia</taxon>
        <taxon>Pirellulales</taxon>
        <taxon>Pirellulaceae</taxon>
        <taxon>Rhodopirellula</taxon>
    </lineage>
</organism>
<dbReference type="CDD" id="cd16030">
    <property type="entry name" value="iduronate-2-sulfatase"/>
    <property type="match status" value="1"/>
</dbReference>
<keyword evidence="6" id="KW-0106">Calcium</keyword>
<dbReference type="EMBL" id="ANOH01000434">
    <property type="protein sequence ID" value="EMI52381.1"/>
    <property type="molecule type" value="Genomic_DNA"/>
</dbReference>
<gene>
    <name evidence="8" type="ORF">RSSM_06194</name>
</gene>
<comment type="cofactor">
    <cofactor evidence="1">
        <name>Ca(2+)</name>
        <dbReference type="ChEBI" id="CHEBI:29108"/>
    </cofactor>
</comment>
<dbReference type="InterPro" id="IPR017850">
    <property type="entry name" value="Alkaline_phosphatase_core_sf"/>
</dbReference>
<sequence>MPVDHCAGCISLRESCRGEQVHGLELIETVAAWRFHIASNAPVRELDESSVTCVLLRRALVAGVLAYRESGQAERLFISVDDLNDWIGCLGGHPQAITPNFDRLADSGVLFTNAHCPAPACNPSRGAIMTGISPHVSGLYDNRQSMRGQMPDAELLPRYFSSHGYWAAGSGKILHYFIDAESWDEYYPPKQTEDPFPRTYYPKKRPVSLPRGGPWQYVETDWAALDVTDEEFGGDWLVSHWIGEQLSKTHDKPFFLACGIYRPHEPWFVPEKYFEPFPLEEIQLPPGYLENDLDDLPPAGKERGPNRYFPHIREQGQWKQGIQGYLASIYFADTMLGRVLDALENGPNKDNTIVVLWSDHGWHLGEKEHWQKYTGWRVCTRVPLMMRVPKGAPGLPDGTEAGTICDAPVNLLSLFPTLTQLSGLPDKATNDGPSLLPLLKTPDAEWPHASITYLGRPGNFGVSGRRFRYIHYDNGDEELYDIETDRYEWNNLASKAEFAEQIADLKAYLPKTFAEYANNNSGASLPDLPWSPFDGETKLVSQPRGDELEVRISNKAGQPVKVFCVDDHGNVQPYGTLETEWSKPYQTRTGEIWLIHDADGHPLGHFTVGNEPAHAIVPSATE</sequence>
<accession>M5U3E4</accession>
<dbReference type="Pfam" id="PF00884">
    <property type="entry name" value="Sulfatase"/>
    <property type="match status" value="1"/>
</dbReference>
<reference evidence="8 9" key="1">
    <citation type="journal article" date="2013" name="Mar. Genomics">
        <title>Expression of sulfatases in Rhodopirellula baltica and the diversity of sulfatases in the genus Rhodopirellula.</title>
        <authorList>
            <person name="Wegner C.E."/>
            <person name="Richter-Heitmann T."/>
            <person name="Klindworth A."/>
            <person name="Klockow C."/>
            <person name="Richter M."/>
            <person name="Achstetter T."/>
            <person name="Glockner F.O."/>
            <person name="Harder J."/>
        </authorList>
    </citation>
    <scope>NUCLEOTIDE SEQUENCE [LARGE SCALE GENOMIC DNA]</scope>
    <source>
        <strain evidence="8 9">SM41</strain>
    </source>
</reference>
<feature type="domain" description="Sulfatase N-terminal" evidence="7">
    <location>
        <begin position="76"/>
        <end position="423"/>
    </location>
</feature>
<evidence type="ECO:0000256" key="4">
    <source>
        <dbReference type="ARBA" id="ARBA00022729"/>
    </source>
</evidence>
<dbReference type="SUPFAM" id="SSF53649">
    <property type="entry name" value="Alkaline phosphatase-like"/>
    <property type="match status" value="1"/>
</dbReference>
<dbReference type="InterPro" id="IPR000917">
    <property type="entry name" value="Sulfatase_N"/>
</dbReference>
<keyword evidence="9" id="KW-1185">Reference proteome</keyword>
<dbReference type="InterPro" id="IPR036208">
    <property type="entry name" value="VHL_sf"/>
</dbReference>
<evidence type="ECO:0000256" key="5">
    <source>
        <dbReference type="ARBA" id="ARBA00022801"/>
    </source>
</evidence>
<evidence type="ECO:0000256" key="1">
    <source>
        <dbReference type="ARBA" id="ARBA00001913"/>
    </source>
</evidence>
<evidence type="ECO:0000313" key="8">
    <source>
        <dbReference type="EMBL" id="EMI52381.1"/>
    </source>
</evidence>
<dbReference type="SUPFAM" id="SSF49468">
    <property type="entry name" value="VHL"/>
    <property type="match status" value="1"/>
</dbReference>
<keyword evidence="4" id="KW-0732">Signal</keyword>
<evidence type="ECO:0000256" key="3">
    <source>
        <dbReference type="ARBA" id="ARBA00022723"/>
    </source>
</evidence>
<keyword evidence="5" id="KW-0378">Hydrolase</keyword>
<dbReference type="Gene3D" id="3.40.720.10">
    <property type="entry name" value="Alkaline Phosphatase, subunit A"/>
    <property type="match status" value="1"/>
</dbReference>
<comment type="similarity">
    <text evidence="2">Belongs to the sulfatase family.</text>
</comment>
<dbReference type="InterPro" id="IPR037140">
    <property type="entry name" value="VHL_beta_dom_sf"/>
</dbReference>
<dbReference type="PATRIC" id="fig|1263870.3.peg.6560"/>
<comment type="caution">
    <text evidence="8">The sequence shown here is derived from an EMBL/GenBank/DDBJ whole genome shotgun (WGS) entry which is preliminary data.</text>
</comment>